<dbReference type="STRING" id="1548547.BA177_14095"/>
<keyword evidence="4 5" id="KW-0173">Coenzyme A biosynthesis</keyword>
<comment type="similarity">
    <text evidence="1 5">Belongs to the CoaE family.</text>
</comment>
<keyword evidence="2 5" id="KW-0547">Nucleotide-binding</keyword>
<dbReference type="GO" id="GO:0015937">
    <property type="term" value="P:coenzyme A biosynthetic process"/>
    <property type="evidence" value="ECO:0007669"/>
    <property type="project" value="UniProtKB-UniRule"/>
</dbReference>
<dbReference type="Gene3D" id="3.40.50.300">
    <property type="entry name" value="P-loop containing nucleotide triphosphate hydrolases"/>
    <property type="match status" value="1"/>
</dbReference>
<dbReference type="EMBL" id="CP016268">
    <property type="protein sequence ID" value="ANO52174.1"/>
    <property type="molecule type" value="Genomic_DNA"/>
</dbReference>
<reference evidence="7 8" key="1">
    <citation type="submission" date="2016-06" db="EMBL/GenBank/DDBJ databases">
        <title>Complete genome sequence of a deep-branching marine Gamma Proteobacterium Woeseia oceani type strain XK5.</title>
        <authorList>
            <person name="Mu D."/>
            <person name="Du Z."/>
        </authorList>
    </citation>
    <scope>NUCLEOTIDE SEQUENCE [LARGE SCALE GENOMIC DNA]</scope>
    <source>
        <strain evidence="7 8">XK5</strain>
    </source>
</reference>
<comment type="catalytic activity">
    <reaction evidence="5">
        <text>3'-dephospho-CoA + ATP = ADP + CoA + H(+)</text>
        <dbReference type="Rhea" id="RHEA:18245"/>
        <dbReference type="ChEBI" id="CHEBI:15378"/>
        <dbReference type="ChEBI" id="CHEBI:30616"/>
        <dbReference type="ChEBI" id="CHEBI:57287"/>
        <dbReference type="ChEBI" id="CHEBI:57328"/>
        <dbReference type="ChEBI" id="CHEBI:456216"/>
        <dbReference type="EC" id="2.7.1.24"/>
    </reaction>
</comment>
<dbReference type="CDD" id="cd02022">
    <property type="entry name" value="DPCK"/>
    <property type="match status" value="1"/>
</dbReference>
<keyword evidence="5" id="KW-0808">Transferase</keyword>
<dbReference type="UniPathway" id="UPA00241">
    <property type="reaction ID" value="UER00356"/>
</dbReference>
<protein>
    <recommendedName>
        <fullName evidence="5 6">Dephospho-CoA kinase</fullName>
        <ecNumber evidence="5 6">2.7.1.24</ecNumber>
    </recommendedName>
    <alternativeName>
        <fullName evidence="5">Dephosphocoenzyme A kinase</fullName>
    </alternativeName>
</protein>
<evidence type="ECO:0000313" key="7">
    <source>
        <dbReference type="EMBL" id="ANO52174.1"/>
    </source>
</evidence>
<dbReference type="SUPFAM" id="SSF52540">
    <property type="entry name" value="P-loop containing nucleoside triphosphate hydrolases"/>
    <property type="match status" value="1"/>
</dbReference>
<dbReference type="Pfam" id="PF01121">
    <property type="entry name" value="CoaE"/>
    <property type="match status" value="1"/>
</dbReference>
<organism evidence="7 8">
    <name type="scientific">Woeseia oceani</name>
    <dbReference type="NCBI Taxonomy" id="1548547"/>
    <lineage>
        <taxon>Bacteria</taxon>
        <taxon>Pseudomonadati</taxon>
        <taxon>Pseudomonadota</taxon>
        <taxon>Gammaproteobacteria</taxon>
        <taxon>Woeseiales</taxon>
        <taxon>Woeseiaceae</taxon>
        <taxon>Woeseia</taxon>
    </lineage>
</organism>
<dbReference type="Proteomes" id="UP000092695">
    <property type="component" value="Chromosome"/>
</dbReference>
<evidence type="ECO:0000256" key="4">
    <source>
        <dbReference type="ARBA" id="ARBA00022993"/>
    </source>
</evidence>
<evidence type="ECO:0000256" key="3">
    <source>
        <dbReference type="ARBA" id="ARBA00022840"/>
    </source>
</evidence>
<evidence type="ECO:0000256" key="1">
    <source>
        <dbReference type="ARBA" id="ARBA00009018"/>
    </source>
</evidence>
<dbReference type="KEGG" id="woc:BA177_14095"/>
<dbReference type="GO" id="GO:0005737">
    <property type="term" value="C:cytoplasm"/>
    <property type="evidence" value="ECO:0007669"/>
    <property type="project" value="UniProtKB-SubCell"/>
</dbReference>
<name>A0A193LIF4_9GAMM</name>
<feature type="binding site" evidence="5">
    <location>
        <begin position="19"/>
        <end position="24"/>
    </location>
    <ligand>
        <name>ATP</name>
        <dbReference type="ChEBI" id="CHEBI:30616"/>
    </ligand>
</feature>
<evidence type="ECO:0000256" key="5">
    <source>
        <dbReference type="HAMAP-Rule" id="MF_00376"/>
    </source>
</evidence>
<keyword evidence="3 5" id="KW-0067">ATP-binding</keyword>
<dbReference type="RefSeq" id="WP_068617251.1">
    <property type="nucleotide sequence ID" value="NZ_CP016268.1"/>
</dbReference>
<dbReference type="InterPro" id="IPR027417">
    <property type="entry name" value="P-loop_NTPase"/>
</dbReference>
<evidence type="ECO:0000256" key="2">
    <source>
        <dbReference type="ARBA" id="ARBA00022741"/>
    </source>
</evidence>
<dbReference type="NCBIfam" id="TIGR00152">
    <property type="entry name" value="dephospho-CoA kinase"/>
    <property type="match status" value="1"/>
</dbReference>
<evidence type="ECO:0000313" key="8">
    <source>
        <dbReference type="Proteomes" id="UP000092695"/>
    </source>
</evidence>
<comment type="pathway">
    <text evidence="5">Cofactor biosynthesis; coenzyme A biosynthesis; CoA from (R)-pantothenate: step 5/5.</text>
</comment>
<accession>A0A193LIF4</accession>
<evidence type="ECO:0000256" key="6">
    <source>
        <dbReference type="NCBIfam" id="TIGR00152"/>
    </source>
</evidence>
<dbReference type="GO" id="GO:0004140">
    <property type="term" value="F:dephospho-CoA kinase activity"/>
    <property type="evidence" value="ECO:0007669"/>
    <property type="project" value="UniProtKB-UniRule"/>
</dbReference>
<dbReference type="PROSITE" id="PS51219">
    <property type="entry name" value="DPCK"/>
    <property type="match status" value="1"/>
</dbReference>
<dbReference type="EC" id="2.7.1.24" evidence="5 6"/>
<dbReference type="InterPro" id="IPR001977">
    <property type="entry name" value="Depp_CoAkinase"/>
</dbReference>
<keyword evidence="5" id="KW-0963">Cytoplasm</keyword>
<comment type="function">
    <text evidence="5">Catalyzes the phosphorylation of the 3'-hydroxyl group of dephosphocoenzyme A to form coenzyme A.</text>
</comment>
<dbReference type="AlphaFoldDB" id="A0A193LIF4"/>
<dbReference type="GO" id="GO:0005524">
    <property type="term" value="F:ATP binding"/>
    <property type="evidence" value="ECO:0007669"/>
    <property type="project" value="UniProtKB-UniRule"/>
</dbReference>
<keyword evidence="8" id="KW-1185">Reference proteome</keyword>
<proteinExistence type="inferred from homology"/>
<dbReference type="OrthoDB" id="9812943at2"/>
<sequence length="207" mass="23059">MRKLENTEPFRIGLTGGIASGKSLIANYFEELGVPVIDTDVIARELVEPGSPALNEIRQMFGDRVIAVDGGLNRAALRTIVFADEGERRKLEGLLHPLIREETMRQSASAGGRYQIIVVPLLAESPMRESMDRILVVDVPKALQLERLLARDAENKAQAERIIASQASREERLAIADDVINNDGSLELARQRVAELHRRYERLAALR</sequence>
<comment type="subcellular location">
    <subcellularLocation>
        <location evidence="5">Cytoplasm</location>
    </subcellularLocation>
</comment>
<keyword evidence="5 7" id="KW-0418">Kinase</keyword>
<dbReference type="HAMAP" id="MF_00376">
    <property type="entry name" value="Dephospho_CoA_kinase"/>
    <property type="match status" value="1"/>
</dbReference>
<dbReference type="PANTHER" id="PTHR10695:SF46">
    <property type="entry name" value="BIFUNCTIONAL COENZYME A SYNTHASE-RELATED"/>
    <property type="match status" value="1"/>
</dbReference>
<gene>
    <name evidence="5" type="primary">coaE</name>
    <name evidence="7" type="ORF">BA177_14095</name>
</gene>
<dbReference type="PANTHER" id="PTHR10695">
    <property type="entry name" value="DEPHOSPHO-COA KINASE-RELATED"/>
    <property type="match status" value="1"/>
</dbReference>